<gene>
    <name evidence="3" type="ORF">MVEN_01954500</name>
</gene>
<dbReference type="SUPFAM" id="SSF51322">
    <property type="entry name" value="Cyanovirin-N"/>
    <property type="match status" value="1"/>
</dbReference>
<evidence type="ECO:0000313" key="4">
    <source>
        <dbReference type="Proteomes" id="UP000620124"/>
    </source>
</evidence>
<keyword evidence="4" id="KW-1185">Reference proteome</keyword>
<dbReference type="InterPro" id="IPR011058">
    <property type="entry name" value="Cyanovirin-N"/>
</dbReference>
<evidence type="ECO:0000259" key="2">
    <source>
        <dbReference type="SMART" id="SM01111"/>
    </source>
</evidence>
<evidence type="ECO:0000313" key="3">
    <source>
        <dbReference type="EMBL" id="KAF7340353.1"/>
    </source>
</evidence>
<reference evidence="3" key="1">
    <citation type="submission" date="2020-05" db="EMBL/GenBank/DDBJ databases">
        <title>Mycena genomes resolve the evolution of fungal bioluminescence.</title>
        <authorList>
            <person name="Tsai I.J."/>
        </authorList>
    </citation>
    <scope>NUCLEOTIDE SEQUENCE</scope>
    <source>
        <strain evidence="3">CCC161011</strain>
    </source>
</reference>
<dbReference type="Pfam" id="PF08881">
    <property type="entry name" value="CVNH"/>
    <property type="match status" value="1"/>
</dbReference>
<dbReference type="SMART" id="SM01111">
    <property type="entry name" value="CVNH"/>
    <property type="match status" value="1"/>
</dbReference>
<feature type="domain" description="Cyanovirin-N" evidence="2">
    <location>
        <begin position="32"/>
        <end position="135"/>
    </location>
</feature>
<dbReference type="OrthoDB" id="3101713at2759"/>
<dbReference type="Proteomes" id="UP000620124">
    <property type="component" value="Unassembled WGS sequence"/>
</dbReference>
<feature type="signal peptide" evidence="1">
    <location>
        <begin position="1"/>
        <end position="23"/>
    </location>
</feature>
<feature type="chain" id="PRO_5034408939" evidence="1">
    <location>
        <begin position="24"/>
        <end position="135"/>
    </location>
</feature>
<dbReference type="EMBL" id="JACAZI010000019">
    <property type="protein sequence ID" value="KAF7340353.1"/>
    <property type="molecule type" value="Genomic_DNA"/>
</dbReference>
<dbReference type="InterPro" id="IPR036673">
    <property type="entry name" value="Cyanovirin-N_sf"/>
</dbReference>
<evidence type="ECO:0000256" key="1">
    <source>
        <dbReference type="SAM" id="SignalP"/>
    </source>
</evidence>
<name>A0A8H6XF84_9AGAR</name>
<dbReference type="Gene3D" id="2.30.60.10">
    <property type="entry name" value="Cyanovirin-N"/>
    <property type="match status" value="1"/>
</dbReference>
<proteinExistence type="predicted"/>
<organism evidence="3 4">
    <name type="scientific">Mycena venus</name>
    <dbReference type="NCBI Taxonomy" id="2733690"/>
    <lineage>
        <taxon>Eukaryota</taxon>
        <taxon>Fungi</taxon>
        <taxon>Dikarya</taxon>
        <taxon>Basidiomycota</taxon>
        <taxon>Agaricomycotina</taxon>
        <taxon>Agaricomycetes</taxon>
        <taxon>Agaricomycetidae</taxon>
        <taxon>Agaricales</taxon>
        <taxon>Marasmiineae</taxon>
        <taxon>Mycenaceae</taxon>
        <taxon>Mycena</taxon>
    </lineage>
</organism>
<comment type="caution">
    <text evidence="3">The sequence shown here is derived from an EMBL/GenBank/DDBJ whole genome shotgun (WGS) entry which is preliminary data.</text>
</comment>
<accession>A0A8H6XF84</accession>
<keyword evidence="1" id="KW-0732">Signal</keyword>
<protein>
    <submittedName>
        <fullName evidence="3">Cyanovirin-N</fullName>
    </submittedName>
</protein>
<dbReference type="AlphaFoldDB" id="A0A8H6XF84"/>
<sequence>MNTFVSFVLLAVCTVTAIPSILSAPLEKRDGNFSFNCKEDGITANGVLTSGCADSKGAIIPASLSLDSCVGNIDGQLTTGFSGFSSSCTGITLVNPDAAPGVVLSAQCTTNDGRVVISGLNLDKFVTNTNGVLGC</sequence>